<evidence type="ECO:0000313" key="1">
    <source>
        <dbReference type="EMBL" id="QHU09306.1"/>
    </source>
</evidence>
<reference evidence="1" key="1">
    <citation type="journal article" date="2020" name="Nature">
        <title>Giant virus diversity and host interactions through global metagenomics.</title>
        <authorList>
            <person name="Schulz F."/>
            <person name="Roux S."/>
            <person name="Paez-Espino D."/>
            <person name="Jungbluth S."/>
            <person name="Walsh D.A."/>
            <person name="Denef V.J."/>
            <person name="McMahon K.D."/>
            <person name="Konstantinidis K.T."/>
            <person name="Eloe-Fadrosh E.A."/>
            <person name="Kyrpides N.C."/>
            <person name="Woyke T."/>
        </authorList>
    </citation>
    <scope>NUCLEOTIDE SEQUENCE</scope>
    <source>
        <strain evidence="1">GVMAG-S-1074260-58</strain>
    </source>
</reference>
<sequence length="54" mass="6574">MKMVKFNMKENGQIEYEGEFKDGYMRKEYHTNGNLKMVNKKIMKFIMSNQTLYL</sequence>
<organism evidence="1">
    <name type="scientific">viral metagenome</name>
    <dbReference type="NCBI Taxonomy" id="1070528"/>
    <lineage>
        <taxon>unclassified sequences</taxon>
        <taxon>metagenomes</taxon>
        <taxon>organismal metagenomes</taxon>
    </lineage>
</organism>
<accession>A0A6C0JWW8</accession>
<dbReference type="AlphaFoldDB" id="A0A6C0JWW8"/>
<proteinExistence type="predicted"/>
<name>A0A6C0JWW8_9ZZZZ</name>
<protein>
    <submittedName>
        <fullName evidence="1">Uncharacterized protein</fullName>
    </submittedName>
</protein>
<dbReference type="EMBL" id="MN740708">
    <property type="protein sequence ID" value="QHU09306.1"/>
    <property type="molecule type" value="Genomic_DNA"/>
</dbReference>